<dbReference type="Proteomes" id="UP000543419">
    <property type="component" value="Unassembled WGS sequence"/>
</dbReference>
<evidence type="ECO:0000256" key="1">
    <source>
        <dbReference type="ARBA" id="ARBA00010203"/>
    </source>
</evidence>
<evidence type="ECO:0000313" key="10">
    <source>
        <dbReference type="EMBL" id="NMM97496.1"/>
    </source>
</evidence>
<protein>
    <recommendedName>
        <fullName evidence="2">site-specific DNA-methyltransferase (cytosine-N(4)-specific)</fullName>
        <ecNumber evidence="2">2.1.1.113</ecNumber>
    </recommendedName>
</protein>
<keyword evidence="3 10" id="KW-0489">Methyltransferase</keyword>
<evidence type="ECO:0000256" key="3">
    <source>
        <dbReference type="ARBA" id="ARBA00022603"/>
    </source>
</evidence>
<dbReference type="Pfam" id="PF01555">
    <property type="entry name" value="N6_N4_Mtase"/>
    <property type="match status" value="1"/>
</dbReference>
<comment type="similarity">
    <text evidence="1">Belongs to the N(4)/N(6)-methyltransferase family. N(4) subfamily.</text>
</comment>
<dbReference type="GO" id="GO:0008170">
    <property type="term" value="F:N-methyltransferase activity"/>
    <property type="evidence" value="ECO:0007669"/>
    <property type="project" value="InterPro"/>
</dbReference>
<proteinExistence type="inferred from homology"/>
<dbReference type="GO" id="GO:0003677">
    <property type="term" value="F:DNA binding"/>
    <property type="evidence" value="ECO:0007669"/>
    <property type="project" value="UniProtKB-KW"/>
</dbReference>
<dbReference type="InterPro" id="IPR029063">
    <property type="entry name" value="SAM-dependent_MTases_sf"/>
</dbReference>
<name>A0A7Y0EY60_9BIFI</name>
<dbReference type="GO" id="GO:0032259">
    <property type="term" value="P:methylation"/>
    <property type="evidence" value="ECO:0007669"/>
    <property type="project" value="UniProtKB-KW"/>
</dbReference>
<dbReference type="Gene3D" id="3.40.50.150">
    <property type="entry name" value="Vaccinia Virus protein VP39"/>
    <property type="match status" value="1"/>
</dbReference>
<dbReference type="AlphaFoldDB" id="A0A7Y0EY60"/>
<comment type="caution">
    <text evidence="10">The sequence shown here is derived from an EMBL/GenBank/DDBJ whole genome shotgun (WGS) entry which is preliminary data.</text>
</comment>
<evidence type="ECO:0000256" key="8">
    <source>
        <dbReference type="ARBA" id="ARBA00049120"/>
    </source>
</evidence>
<keyword evidence="6" id="KW-0680">Restriction system</keyword>
<evidence type="ECO:0000256" key="2">
    <source>
        <dbReference type="ARBA" id="ARBA00012185"/>
    </source>
</evidence>
<dbReference type="PROSITE" id="PS00093">
    <property type="entry name" value="N4_MTASE"/>
    <property type="match status" value="1"/>
</dbReference>
<reference evidence="10 11" key="1">
    <citation type="submission" date="2020-02" db="EMBL/GenBank/DDBJ databases">
        <title>Characterization of phylogenetic diversity of novel bifidobacterial species isolated in Czech ZOOs.</title>
        <authorList>
            <person name="Lugli G.A."/>
            <person name="Vera N.B."/>
            <person name="Ventura M."/>
        </authorList>
    </citation>
    <scope>NUCLEOTIDE SEQUENCE [LARGE SCALE GENOMIC DNA]</scope>
    <source>
        <strain evidence="10 11">DSM 109959</strain>
    </source>
</reference>
<gene>
    <name evidence="10" type="ORF">G1C97_0445</name>
</gene>
<keyword evidence="7" id="KW-0238">DNA-binding</keyword>
<keyword evidence="5" id="KW-0949">S-adenosyl-L-methionine</keyword>
<evidence type="ECO:0000259" key="9">
    <source>
        <dbReference type="Pfam" id="PF01555"/>
    </source>
</evidence>
<organism evidence="10 11">
    <name type="scientific">Bifidobacterium olomucense</name>
    <dbReference type="NCBI Taxonomy" id="2675324"/>
    <lineage>
        <taxon>Bacteria</taxon>
        <taxon>Bacillati</taxon>
        <taxon>Actinomycetota</taxon>
        <taxon>Actinomycetes</taxon>
        <taxon>Bifidobacteriales</taxon>
        <taxon>Bifidobacteriaceae</taxon>
        <taxon>Bifidobacterium</taxon>
    </lineage>
</organism>
<evidence type="ECO:0000256" key="7">
    <source>
        <dbReference type="ARBA" id="ARBA00023125"/>
    </source>
</evidence>
<dbReference type="GO" id="GO:0015667">
    <property type="term" value="F:site-specific DNA-methyltransferase (cytosine-N4-specific) activity"/>
    <property type="evidence" value="ECO:0007669"/>
    <property type="project" value="UniProtKB-EC"/>
</dbReference>
<keyword evidence="4" id="KW-0808">Transferase</keyword>
<dbReference type="EMBL" id="JAAIIG010000002">
    <property type="protein sequence ID" value="NMM97496.1"/>
    <property type="molecule type" value="Genomic_DNA"/>
</dbReference>
<evidence type="ECO:0000256" key="5">
    <source>
        <dbReference type="ARBA" id="ARBA00022691"/>
    </source>
</evidence>
<keyword evidence="11" id="KW-1185">Reference proteome</keyword>
<dbReference type="GO" id="GO:0009307">
    <property type="term" value="P:DNA restriction-modification system"/>
    <property type="evidence" value="ECO:0007669"/>
    <property type="project" value="UniProtKB-KW"/>
</dbReference>
<comment type="catalytic activity">
    <reaction evidence="8">
        <text>a 2'-deoxycytidine in DNA + S-adenosyl-L-methionine = an N(4)-methyl-2'-deoxycytidine in DNA + S-adenosyl-L-homocysteine + H(+)</text>
        <dbReference type="Rhea" id="RHEA:16857"/>
        <dbReference type="Rhea" id="RHEA-COMP:11369"/>
        <dbReference type="Rhea" id="RHEA-COMP:13674"/>
        <dbReference type="ChEBI" id="CHEBI:15378"/>
        <dbReference type="ChEBI" id="CHEBI:57856"/>
        <dbReference type="ChEBI" id="CHEBI:59789"/>
        <dbReference type="ChEBI" id="CHEBI:85452"/>
        <dbReference type="ChEBI" id="CHEBI:137933"/>
        <dbReference type="EC" id="2.1.1.113"/>
    </reaction>
</comment>
<evidence type="ECO:0000313" key="11">
    <source>
        <dbReference type="Proteomes" id="UP000543419"/>
    </source>
</evidence>
<dbReference type="InterPro" id="IPR002941">
    <property type="entry name" value="DNA_methylase_N4/N6"/>
</dbReference>
<evidence type="ECO:0000256" key="6">
    <source>
        <dbReference type="ARBA" id="ARBA00022747"/>
    </source>
</evidence>
<dbReference type="InterPro" id="IPR001091">
    <property type="entry name" value="RM_Methyltransferase"/>
</dbReference>
<dbReference type="EC" id="2.1.1.113" evidence="2"/>
<accession>A0A7Y0EY60</accession>
<evidence type="ECO:0000256" key="4">
    <source>
        <dbReference type="ARBA" id="ARBA00022679"/>
    </source>
</evidence>
<dbReference type="RefSeq" id="WP_169240346.1">
    <property type="nucleotide sequence ID" value="NZ_JAAIIG010000002.1"/>
</dbReference>
<dbReference type="SUPFAM" id="SSF53335">
    <property type="entry name" value="S-adenosyl-L-methionine-dependent methyltransferases"/>
    <property type="match status" value="1"/>
</dbReference>
<feature type="domain" description="DNA methylase N-4/N-6" evidence="9">
    <location>
        <begin position="280"/>
        <end position="528"/>
    </location>
</feature>
<dbReference type="PRINTS" id="PR00508">
    <property type="entry name" value="S21N4MTFRASE"/>
</dbReference>
<dbReference type="InterPro" id="IPR017985">
    <property type="entry name" value="MeTrfase_CN4_CS"/>
</dbReference>
<sequence>MIRAYYPLFALDAAFPTKVEKRGVALPKLVRGDHRWTAGVEGVPTGRYARVALTWLCTVVVARDEKAVDPVTGRVNPRRVFAFMREVCEEGHGMGGNQRRMLRLALRQLLGCSFGTKRGGEWHEVRVAEPSDDGHLCLTGEFMDMLRENVVLDWTEVVRIGFPLDFDAYAMSMRDEDGVTESWEDLMGKTGQSGTKSQMRRTWRGIIERLSARGILQGLADSASIILAPAKESFAKLRGAVEQAWERVFPARGVRHAMPGARLYEGDAEQVLRTFPESSVDCVVTSPPYFDERNYGCGKLEVGHENTLGEYVQRLLRAFREVRRILSDDGTCWVNVGDRYLKDRDGSSLANIPALLGEALKHDGWFLRNDIIWEKTRSIPDSASNRCANRMEHILFLTKTARYVYNLDAVRVPLAPSSVKRLAADIENEAGSARANDGRNVMKAVGNPAKGRNQLSIWRFCPSNDRQAHLAMFPPELPGKAIVTGCKKHGVVLDPFNGSGTTGVAAKALGMKYVGIDLSGEYLDMAEKKIATQYWDPANLERVEC</sequence>